<dbReference type="AlphaFoldDB" id="A0A8G2BTF6"/>
<evidence type="ECO:0000313" key="2">
    <source>
        <dbReference type="Proteomes" id="UP000236725"/>
    </source>
</evidence>
<proteinExistence type="predicted"/>
<sequence length="320" mass="37396">MTIDVLNNGLIEAMKEKIPDGINLANTLMDILYIGKEAVYRRMRGEVPFTFNEAIIISRKLGVSLDHIASSSVQNNAMFNLNMIHHANPIKSYYTIIDHYVKIFKAFRDNPAAELSTASNIIPQTFYLKYDNLSRFRLFMWMYQHEKVNCIKKISELKLSDELINVQNDFIYETQRIHTTNYIWDNMMFFSLVNNIKYFVSIHLISEEELSCLKQELLDLLDKLEEVATKGKFNTGKDVHIYISNISFEATYSYFEANNIQLSLIRVYAINSITSMDKDFCDLQKEWLQSLKKFSTLISESGEMQRILFFKEQRKIANSL</sequence>
<name>A0A8G2BTF6_9BACT</name>
<gene>
    <name evidence="1" type="ORF">SAMN05444001_10121</name>
</gene>
<dbReference type="EMBL" id="FNVS01000001">
    <property type="protein sequence ID" value="SEF40183.1"/>
    <property type="molecule type" value="Genomic_DNA"/>
</dbReference>
<evidence type="ECO:0000313" key="1">
    <source>
        <dbReference type="EMBL" id="SEF40183.1"/>
    </source>
</evidence>
<protein>
    <recommendedName>
        <fullName evidence="3">BetR domain-containing protein</fullName>
    </recommendedName>
</protein>
<reference evidence="1 2" key="1">
    <citation type="submission" date="2016-10" db="EMBL/GenBank/DDBJ databases">
        <authorList>
            <person name="Varghese N."/>
            <person name="Submissions S."/>
        </authorList>
    </citation>
    <scope>NUCLEOTIDE SEQUENCE [LARGE SCALE GENOMIC DNA]</scope>
    <source>
        <strain evidence="1 2">DSM 29073</strain>
    </source>
</reference>
<organism evidence="1 2">
    <name type="scientific">Parabacteroides chinchillae</name>
    <dbReference type="NCBI Taxonomy" id="871327"/>
    <lineage>
        <taxon>Bacteria</taxon>
        <taxon>Pseudomonadati</taxon>
        <taxon>Bacteroidota</taxon>
        <taxon>Bacteroidia</taxon>
        <taxon>Bacteroidales</taxon>
        <taxon>Tannerellaceae</taxon>
        <taxon>Parabacteroides</taxon>
    </lineage>
</organism>
<comment type="caution">
    <text evidence="1">The sequence shown here is derived from an EMBL/GenBank/DDBJ whole genome shotgun (WGS) entry which is preliminary data.</text>
</comment>
<accession>A0A8G2BTF6</accession>
<evidence type="ECO:0008006" key="3">
    <source>
        <dbReference type="Google" id="ProtNLM"/>
    </source>
</evidence>
<dbReference type="RefSeq" id="WP_103982032.1">
    <property type="nucleotide sequence ID" value="NZ_FNVS01000001.1"/>
</dbReference>
<keyword evidence="2" id="KW-1185">Reference proteome</keyword>
<dbReference type="Proteomes" id="UP000236725">
    <property type="component" value="Unassembled WGS sequence"/>
</dbReference>